<sequence length="270" mass="30297">MTTNAQDDDDRPIRTVPIVVDDLLSGERTQIRVKTQPAKVREYAGVIETFTEESDQVARGFPPVDVEEIVRDGLPVTYWLVDGFHRVAAAKRAGKTHVMARVVPERDTPSRLAEAGKANLTHGIPLKPKEKKAFLKRYIRAGLHRETGPRGGRDKRQPFKASAVIRREIGGCANRTFWKWLQEVSPQTCQALFMQENEGFKPFDNEDGDPLEFDEDVMKNDKVLRDIKDAVALIDNLHRTLTSAGYIQQAADIVREGANKVAARVPDPFA</sequence>
<dbReference type="EMBL" id="FTPD01000009">
    <property type="protein sequence ID" value="SIT54522.1"/>
    <property type="molecule type" value="Genomic_DNA"/>
</dbReference>
<dbReference type="STRING" id="1631249.BQ8794_170015"/>
<keyword evidence="2" id="KW-1185">Reference proteome</keyword>
<dbReference type="InterPro" id="IPR036086">
    <property type="entry name" value="ParB/Sulfiredoxin_sf"/>
</dbReference>
<dbReference type="AlphaFoldDB" id="A0A1R3V3N0"/>
<gene>
    <name evidence="1" type="ORF">BQ8794_170015</name>
</gene>
<proteinExistence type="predicted"/>
<evidence type="ECO:0000313" key="2">
    <source>
        <dbReference type="Proteomes" id="UP000188388"/>
    </source>
</evidence>
<reference evidence="2" key="1">
    <citation type="submission" date="2017-01" db="EMBL/GenBank/DDBJ databases">
        <authorList>
            <person name="Brunel B."/>
        </authorList>
    </citation>
    <scope>NUCLEOTIDE SEQUENCE [LARGE SCALE GENOMIC DNA]</scope>
</reference>
<dbReference type="SUPFAM" id="SSF110849">
    <property type="entry name" value="ParB/Sulfiredoxin"/>
    <property type="match status" value="1"/>
</dbReference>
<dbReference type="RefSeq" id="WP_077375772.1">
    <property type="nucleotide sequence ID" value="NZ_FTPD01000009.1"/>
</dbReference>
<protein>
    <submittedName>
        <fullName evidence="1">Uncharacterized protein</fullName>
    </submittedName>
</protein>
<dbReference type="CDD" id="cd16387">
    <property type="entry name" value="ParB_N_Srx"/>
    <property type="match status" value="1"/>
</dbReference>
<name>A0A1R3V3N0_9HYPH</name>
<evidence type="ECO:0000313" key="1">
    <source>
        <dbReference type="EMBL" id="SIT54522.1"/>
    </source>
</evidence>
<dbReference type="Proteomes" id="UP000188388">
    <property type="component" value="Unassembled WGS sequence"/>
</dbReference>
<accession>A0A1R3V3N0</accession>
<organism evidence="1 2">
    <name type="scientific">Mesorhizobium prunaredense</name>
    <dbReference type="NCBI Taxonomy" id="1631249"/>
    <lineage>
        <taxon>Bacteria</taxon>
        <taxon>Pseudomonadati</taxon>
        <taxon>Pseudomonadota</taxon>
        <taxon>Alphaproteobacteria</taxon>
        <taxon>Hyphomicrobiales</taxon>
        <taxon>Phyllobacteriaceae</taxon>
        <taxon>Mesorhizobium</taxon>
    </lineage>
</organism>